<protein>
    <submittedName>
        <fullName evidence="5">LacI family transcriptional regulator</fullName>
    </submittedName>
</protein>
<dbReference type="InterPro" id="IPR046335">
    <property type="entry name" value="LacI/GalR-like_sensor"/>
</dbReference>
<dbReference type="InterPro" id="IPR028082">
    <property type="entry name" value="Peripla_BP_I"/>
</dbReference>
<dbReference type="PANTHER" id="PTHR30146:SF155">
    <property type="entry name" value="ALANINE RACEMASE"/>
    <property type="match status" value="1"/>
</dbReference>
<accession>A0A367FHR7</accession>
<evidence type="ECO:0000256" key="3">
    <source>
        <dbReference type="ARBA" id="ARBA00023163"/>
    </source>
</evidence>
<name>A0A367FHR7_9ACTN</name>
<proteinExistence type="predicted"/>
<dbReference type="Pfam" id="PF13377">
    <property type="entry name" value="Peripla_BP_3"/>
    <property type="match status" value="1"/>
</dbReference>
<keyword evidence="2" id="KW-0238">DNA-binding</keyword>
<dbReference type="InterPro" id="IPR000843">
    <property type="entry name" value="HTH_LacI"/>
</dbReference>
<comment type="caution">
    <text evidence="5">The sequence shown here is derived from an EMBL/GenBank/DDBJ whole genome shotgun (WGS) entry which is preliminary data.</text>
</comment>
<dbReference type="PROSITE" id="PS00356">
    <property type="entry name" value="HTH_LACI_1"/>
    <property type="match status" value="1"/>
</dbReference>
<gene>
    <name evidence="5" type="ORF">DQ384_17215</name>
</gene>
<dbReference type="CDD" id="cd01392">
    <property type="entry name" value="HTH_LacI"/>
    <property type="match status" value="1"/>
</dbReference>
<evidence type="ECO:0000313" key="5">
    <source>
        <dbReference type="EMBL" id="RCG29906.1"/>
    </source>
</evidence>
<dbReference type="SUPFAM" id="SSF53822">
    <property type="entry name" value="Periplasmic binding protein-like I"/>
    <property type="match status" value="1"/>
</dbReference>
<dbReference type="GO" id="GO:0003700">
    <property type="term" value="F:DNA-binding transcription factor activity"/>
    <property type="evidence" value="ECO:0007669"/>
    <property type="project" value="TreeGrafter"/>
</dbReference>
<keyword evidence="6" id="KW-1185">Reference proteome</keyword>
<evidence type="ECO:0000256" key="1">
    <source>
        <dbReference type="ARBA" id="ARBA00023015"/>
    </source>
</evidence>
<evidence type="ECO:0000313" key="6">
    <source>
        <dbReference type="Proteomes" id="UP000253094"/>
    </source>
</evidence>
<dbReference type="SMART" id="SM00354">
    <property type="entry name" value="HTH_LACI"/>
    <property type="match status" value="1"/>
</dbReference>
<reference evidence="5 6" key="1">
    <citation type="submission" date="2018-06" db="EMBL/GenBank/DDBJ databases">
        <title>Sphaerisporangium craniellae sp. nov., isolated from a marine sponge in the South China Sea.</title>
        <authorList>
            <person name="Li L."/>
        </authorList>
    </citation>
    <scope>NUCLEOTIDE SEQUENCE [LARGE SCALE GENOMIC DNA]</scope>
    <source>
        <strain evidence="5 6">CCTCC AA 208026</strain>
    </source>
</reference>
<dbReference type="Proteomes" id="UP000253094">
    <property type="component" value="Unassembled WGS sequence"/>
</dbReference>
<dbReference type="Pfam" id="PF00356">
    <property type="entry name" value="LacI"/>
    <property type="match status" value="1"/>
</dbReference>
<dbReference type="Gene3D" id="3.40.50.2300">
    <property type="match status" value="2"/>
</dbReference>
<dbReference type="AlphaFoldDB" id="A0A367FHR7"/>
<dbReference type="CDD" id="cd06267">
    <property type="entry name" value="PBP1_LacI_sugar_binding-like"/>
    <property type="match status" value="1"/>
</dbReference>
<dbReference type="Gene3D" id="1.10.260.40">
    <property type="entry name" value="lambda repressor-like DNA-binding domains"/>
    <property type="match status" value="1"/>
</dbReference>
<dbReference type="GO" id="GO:0000976">
    <property type="term" value="F:transcription cis-regulatory region binding"/>
    <property type="evidence" value="ECO:0007669"/>
    <property type="project" value="TreeGrafter"/>
</dbReference>
<feature type="domain" description="HTH lacI-type" evidence="4">
    <location>
        <begin position="4"/>
        <end position="58"/>
    </location>
</feature>
<keyword evidence="1" id="KW-0805">Transcription regulation</keyword>
<dbReference type="EMBL" id="QOIL01000009">
    <property type="protein sequence ID" value="RCG29906.1"/>
    <property type="molecule type" value="Genomic_DNA"/>
</dbReference>
<sequence length="338" mass="35984">MKRVTISDIAKRAGVSIGAVSFALNDRPGVSSETRRRILAIADEMGWRPSAAARGLSESRAHTVGLVIARSADTLGVEPFFMKFIAGLESELSISRTALLLQVVPDHQRAIEAISGWWAERRIDGVIVTDLWTGDARLPKLRAMNIPAVLVGRPHPGIDLPAVWSDDAAAVTETVDHLVGLGHRRIARVAGLPALEHTQVRTAAFHTALARHDLRPAAVVDTDYTWAAGAKATQELLSAGPRPTAITFDNDVMATAGLSVARKLGVSVPAELSIVAGDDSQLCEMVFPSLTALSRDIPLYGVNTARTLLAHLDGAPARSFQDATPFLLPRESTAAAPS</sequence>
<dbReference type="SUPFAM" id="SSF47413">
    <property type="entry name" value="lambda repressor-like DNA-binding domains"/>
    <property type="match status" value="1"/>
</dbReference>
<evidence type="ECO:0000256" key="2">
    <source>
        <dbReference type="ARBA" id="ARBA00023125"/>
    </source>
</evidence>
<dbReference type="OrthoDB" id="1938857at2"/>
<dbReference type="PROSITE" id="PS50932">
    <property type="entry name" value="HTH_LACI_2"/>
    <property type="match status" value="1"/>
</dbReference>
<dbReference type="PANTHER" id="PTHR30146">
    <property type="entry name" value="LACI-RELATED TRANSCRIPTIONAL REPRESSOR"/>
    <property type="match status" value="1"/>
</dbReference>
<evidence type="ECO:0000259" key="4">
    <source>
        <dbReference type="PROSITE" id="PS50932"/>
    </source>
</evidence>
<keyword evidence="3" id="KW-0804">Transcription</keyword>
<organism evidence="5 6">
    <name type="scientific">Sphaerisporangium album</name>
    <dbReference type="NCBI Taxonomy" id="509200"/>
    <lineage>
        <taxon>Bacteria</taxon>
        <taxon>Bacillati</taxon>
        <taxon>Actinomycetota</taxon>
        <taxon>Actinomycetes</taxon>
        <taxon>Streptosporangiales</taxon>
        <taxon>Streptosporangiaceae</taxon>
        <taxon>Sphaerisporangium</taxon>
    </lineage>
</organism>
<dbReference type="InterPro" id="IPR010982">
    <property type="entry name" value="Lambda_DNA-bd_dom_sf"/>
</dbReference>